<reference evidence="1 2" key="1">
    <citation type="journal article" date="2016" name="Nat. Commun.">
        <title>Thousands of microbial genomes shed light on interconnected biogeochemical processes in an aquifer system.</title>
        <authorList>
            <person name="Anantharaman K."/>
            <person name="Brown C.T."/>
            <person name="Hug L.A."/>
            <person name="Sharon I."/>
            <person name="Castelle C.J."/>
            <person name="Probst A.J."/>
            <person name="Thomas B.C."/>
            <person name="Singh A."/>
            <person name="Wilkins M.J."/>
            <person name="Karaoz U."/>
            <person name="Brodie E.L."/>
            <person name="Williams K.H."/>
            <person name="Hubbard S.S."/>
            <person name="Banfield J.F."/>
        </authorList>
    </citation>
    <scope>NUCLEOTIDE SEQUENCE [LARGE SCALE GENOMIC DNA]</scope>
</reference>
<dbReference type="EMBL" id="MHTY01000014">
    <property type="protein sequence ID" value="OHA68830.1"/>
    <property type="molecule type" value="Genomic_DNA"/>
</dbReference>
<organism evidence="1 2">
    <name type="scientific">Candidatus Wildermuthbacteria bacterium RIFCSPHIGHO2_02_FULL_48_16</name>
    <dbReference type="NCBI Taxonomy" id="1802453"/>
    <lineage>
        <taxon>Bacteria</taxon>
        <taxon>Candidatus Wildermuthiibacteriota</taxon>
    </lineage>
</organism>
<sequence>MRFLFFLLFVTGVIFLLPQEASALLCSVETGWKVTNIPCDIKYTDSGGGTLAKCLYRVDNNGTLFPTSGDWYEGHYWASAGTCSGLNEKTLPITLTVGAGLNCAAQGQNMCKLFAKAIDNPNNEQLEKEINNFEVDYTKPTVSANNQSSQWFTSRQTTLSVSDVGGSNLVEKRWNWNTDLGALCNTGGTTFDNGAVLPVPVGSNRLYLCAVDGAGNQQRWDSGANQYRVDNSAPKFTAFNINGVSCEDDFCPGTVTAQGGTLTFAFKAIDNAGASGLKRYELWRARDAAENSGKWVWEPIQPNILPATTSTTDTPPSDGTWWYGMHAVDNTTGDSTGNCITEAATFCPGGVQSDNETRTVRGPMKVMYGDQIPPTIDSFSTVPGPTSWVKISSPNAIIKWDVYDSGTGTLNRIEIWRARDNSGDQILQQGEWNSSALFTKTSGFDGPSADIDQYTDTTLPVEERIYWYGIHVVDNANNTTVENAPAKVRVDKIAPGAPTLVSPINNITITNSKPTFDWNDVTGDLSGISSYNIRVNNTPNFNNLEIDTDRSTSFYASDVSLGEGNQYWWVRATDGAGNQGGDSIRGDFQIDLNQPPNASFNCSPGSCTVFNTETLTFNNNSTDPDGSGDISKSEWDILSWGTAPDATCTSPNALCDHTLQPITPNTYTMQLKAQDAAGTSDTDTKSFTVKRDIVAGFMCSLDNVNFVACTSLSGQISQEEVLYLKDSSSLSEYTVVSQGASSVNTRTWKINGSIFGGNSSNPSTPIPTQGTITLELTAQDNQGRSDTQTHTLNPQVPFPEFQEISPF</sequence>
<dbReference type="AlphaFoldDB" id="A0A1G2R7L8"/>
<accession>A0A1G2R7L8</accession>
<name>A0A1G2R7L8_9BACT</name>
<dbReference type="SUPFAM" id="SSF49299">
    <property type="entry name" value="PKD domain"/>
    <property type="match status" value="1"/>
</dbReference>
<proteinExistence type="predicted"/>
<protein>
    <recommendedName>
        <fullName evidence="3">Fibronectin type-III domain-containing protein</fullName>
    </recommendedName>
</protein>
<gene>
    <name evidence="1" type="ORF">A3J68_02375</name>
</gene>
<dbReference type="InterPro" id="IPR013783">
    <property type="entry name" value="Ig-like_fold"/>
</dbReference>
<evidence type="ECO:0000313" key="2">
    <source>
        <dbReference type="Proteomes" id="UP000178529"/>
    </source>
</evidence>
<dbReference type="Proteomes" id="UP000178529">
    <property type="component" value="Unassembled WGS sequence"/>
</dbReference>
<comment type="caution">
    <text evidence="1">The sequence shown here is derived from an EMBL/GenBank/DDBJ whole genome shotgun (WGS) entry which is preliminary data.</text>
</comment>
<evidence type="ECO:0000313" key="1">
    <source>
        <dbReference type="EMBL" id="OHA68830.1"/>
    </source>
</evidence>
<dbReference type="Gene3D" id="2.60.40.10">
    <property type="entry name" value="Immunoglobulins"/>
    <property type="match status" value="2"/>
</dbReference>
<dbReference type="InterPro" id="IPR035986">
    <property type="entry name" value="PKD_dom_sf"/>
</dbReference>
<evidence type="ECO:0008006" key="3">
    <source>
        <dbReference type="Google" id="ProtNLM"/>
    </source>
</evidence>